<protein>
    <recommendedName>
        <fullName evidence="3">DUF1320 domain-containing protein</fullName>
    </recommendedName>
</protein>
<dbReference type="Pfam" id="PF07030">
    <property type="entry name" value="Phage_Mu_Gp36"/>
    <property type="match status" value="1"/>
</dbReference>
<gene>
    <name evidence="1" type="ORF">QV13_26780</name>
</gene>
<dbReference type="Proteomes" id="UP000094412">
    <property type="component" value="Unassembled WGS sequence"/>
</dbReference>
<evidence type="ECO:0008006" key="3">
    <source>
        <dbReference type="Google" id="ProtNLM"/>
    </source>
</evidence>
<comment type="caution">
    <text evidence="1">The sequence shown here is derived from an EMBL/GenBank/DDBJ whole genome shotgun (WGS) entry which is preliminary data.</text>
</comment>
<proteinExistence type="predicted"/>
<keyword evidence="2" id="KW-1185">Reference proteome</keyword>
<reference evidence="1 2" key="1">
    <citation type="submission" date="2016-08" db="EMBL/GenBank/DDBJ databases">
        <title>Whole genome sequence of Mesorhizobium sp. strain UASWS1009 isolated from industrial sewage.</title>
        <authorList>
            <person name="Crovadore J."/>
            <person name="Calmin G."/>
            <person name="Chablais R."/>
            <person name="Cochard B."/>
            <person name="Lefort F."/>
        </authorList>
    </citation>
    <scope>NUCLEOTIDE SEQUENCE [LARGE SCALE GENOMIC DNA]</scope>
    <source>
        <strain evidence="1 2">UASWS1009</strain>
    </source>
</reference>
<dbReference type="EMBL" id="MDEO01000036">
    <property type="protein sequence ID" value="OCX13137.1"/>
    <property type="molecule type" value="Genomic_DNA"/>
</dbReference>
<sequence>MTYATVQDMVDRFGETEMIRLSRPEDRDATTVLAAKVELAIADACGQIDDYLRGRYRVPVATPEKSIVRATCVLARYDLAKGERTDPTEPMRLDRKEVIAWLDGIAAGRINIDAPPAGELGSTGARISDRTNVFDHQRLRG</sequence>
<dbReference type="STRING" id="1566387.QV13_26780"/>
<accession>A0A1C2DEI7</accession>
<dbReference type="AlphaFoldDB" id="A0A1C2DEI7"/>
<evidence type="ECO:0000313" key="1">
    <source>
        <dbReference type="EMBL" id="OCX13137.1"/>
    </source>
</evidence>
<name>A0A1C2DEI7_9HYPH</name>
<dbReference type="InterPro" id="IPR009752">
    <property type="entry name" value="Phage_Mu_GpJ"/>
</dbReference>
<evidence type="ECO:0000313" key="2">
    <source>
        <dbReference type="Proteomes" id="UP000094412"/>
    </source>
</evidence>
<organism evidence="1 2">
    <name type="scientific">Mesorhizobium hungaricum</name>
    <dbReference type="NCBI Taxonomy" id="1566387"/>
    <lineage>
        <taxon>Bacteria</taxon>
        <taxon>Pseudomonadati</taxon>
        <taxon>Pseudomonadota</taxon>
        <taxon>Alphaproteobacteria</taxon>
        <taxon>Hyphomicrobiales</taxon>
        <taxon>Phyllobacteriaceae</taxon>
        <taxon>Mesorhizobium</taxon>
    </lineage>
</organism>
<dbReference type="OrthoDB" id="9812088at2"/>